<accession>A0ABY6F573</accession>
<evidence type="ECO:0000313" key="6">
    <source>
        <dbReference type="EMBL" id="UXZ05253.1"/>
    </source>
</evidence>
<dbReference type="InterPro" id="IPR018496">
    <property type="entry name" value="PsdUridine_synth_RsuA/RluB_CS"/>
</dbReference>
<evidence type="ECO:0000259" key="5">
    <source>
        <dbReference type="Pfam" id="PF00849"/>
    </source>
</evidence>
<dbReference type="InterPro" id="IPR042092">
    <property type="entry name" value="PsdUridine_s_RsuA/RluB/E/F_cat"/>
</dbReference>
<proteinExistence type="inferred from homology"/>
<reference evidence="6" key="1">
    <citation type="submission" date="2021-12" db="EMBL/GenBank/DDBJ databases">
        <title>taxonomy of Moraxella sp. ZY201224.</title>
        <authorList>
            <person name="Li F."/>
        </authorList>
    </citation>
    <scope>NUCLEOTIDE SEQUENCE</scope>
    <source>
        <strain evidence="6">ZY201224</strain>
    </source>
</reference>
<evidence type="ECO:0000256" key="3">
    <source>
        <dbReference type="RuleBase" id="RU003887"/>
    </source>
</evidence>
<keyword evidence="7" id="KW-1185">Reference proteome</keyword>
<evidence type="ECO:0000313" key="7">
    <source>
        <dbReference type="Proteomes" id="UP001063782"/>
    </source>
</evidence>
<dbReference type="Gene3D" id="3.30.70.580">
    <property type="entry name" value="Pseudouridine synthase I, catalytic domain, N-terminal subdomain"/>
    <property type="match status" value="1"/>
</dbReference>
<dbReference type="PROSITE" id="PS01149">
    <property type="entry name" value="PSI_RSU"/>
    <property type="match status" value="1"/>
</dbReference>
<dbReference type="InterPro" id="IPR006145">
    <property type="entry name" value="PsdUridine_synth_RsuA/RluA"/>
</dbReference>
<gene>
    <name evidence="6" type="ORF">LU297_02025</name>
</gene>
<feature type="domain" description="Pseudouridine synthase RsuA/RluA-like" evidence="5">
    <location>
        <begin position="4"/>
        <end position="161"/>
    </location>
</feature>
<keyword evidence="2 3" id="KW-0413">Isomerase</keyword>
<sequence length="257" mass="29186">MASVILFNKPYGVHSQFRKEFATMATLADFFDDKSLRVAGRLDKDSEGLLILTNHGGLNHAITTPPNAKNTNQRSQKHAKTYLVQVENLPTDEQLQLLRQGVLLKDGMTLPAKVEHILEQDLPIKLWERNPPIRQRANIPTAWLKISIMEGRNRQVRRMVATVGLPCLRLIRSQVGDWTLANLAVGESCRFYLSDEQLLALGINPCDDKRHIGQKKSALYQDKTTRQSKAYTNKPSTTLQKRQGSRVIRYKKSNAKM</sequence>
<dbReference type="InterPro" id="IPR000748">
    <property type="entry name" value="PsdUridine_synth_RsuA/RluB/E/F"/>
</dbReference>
<protein>
    <recommendedName>
        <fullName evidence="3">Pseudouridine synthase</fullName>
        <ecNumber evidence="3">5.4.99.-</ecNumber>
    </recommendedName>
</protein>
<dbReference type="EMBL" id="CP089977">
    <property type="protein sequence ID" value="UXZ05253.1"/>
    <property type="molecule type" value="Genomic_DNA"/>
</dbReference>
<dbReference type="InterPro" id="IPR020103">
    <property type="entry name" value="PsdUridine_synth_cat_dom_sf"/>
</dbReference>
<evidence type="ECO:0000256" key="1">
    <source>
        <dbReference type="ARBA" id="ARBA00008348"/>
    </source>
</evidence>
<dbReference type="Proteomes" id="UP001063782">
    <property type="component" value="Chromosome"/>
</dbReference>
<dbReference type="PANTHER" id="PTHR47683">
    <property type="entry name" value="PSEUDOURIDINE SYNTHASE FAMILY PROTEIN-RELATED"/>
    <property type="match status" value="1"/>
</dbReference>
<dbReference type="RefSeq" id="WP_263076751.1">
    <property type="nucleotide sequence ID" value="NZ_CP089977.1"/>
</dbReference>
<dbReference type="PANTHER" id="PTHR47683:SF2">
    <property type="entry name" value="RNA-BINDING S4 DOMAIN-CONTAINING PROTEIN"/>
    <property type="match status" value="1"/>
</dbReference>
<comment type="similarity">
    <text evidence="1 3">Belongs to the pseudouridine synthase RsuA family.</text>
</comment>
<dbReference type="InterPro" id="IPR020094">
    <property type="entry name" value="TruA/RsuA/RluB/E/F_N"/>
</dbReference>
<feature type="region of interest" description="Disordered" evidence="4">
    <location>
        <begin position="223"/>
        <end position="245"/>
    </location>
</feature>
<dbReference type="Pfam" id="PF00849">
    <property type="entry name" value="PseudoU_synth_2"/>
    <property type="match status" value="1"/>
</dbReference>
<dbReference type="SUPFAM" id="SSF55120">
    <property type="entry name" value="Pseudouridine synthase"/>
    <property type="match status" value="1"/>
</dbReference>
<dbReference type="NCBIfam" id="TIGR00093">
    <property type="entry name" value="pseudouridine synthase"/>
    <property type="match status" value="1"/>
</dbReference>
<feature type="compositionally biased region" description="Polar residues" evidence="4">
    <location>
        <begin position="227"/>
        <end position="242"/>
    </location>
</feature>
<organism evidence="6 7">
    <name type="scientific">Moraxella nasicaprae</name>
    <dbReference type="NCBI Taxonomy" id="2904122"/>
    <lineage>
        <taxon>Bacteria</taxon>
        <taxon>Pseudomonadati</taxon>
        <taxon>Pseudomonadota</taxon>
        <taxon>Gammaproteobacteria</taxon>
        <taxon>Moraxellales</taxon>
        <taxon>Moraxellaceae</taxon>
        <taxon>Moraxella</taxon>
    </lineage>
</organism>
<dbReference type="EC" id="5.4.99.-" evidence="3"/>
<dbReference type="Gene3D" id="3.30.70.1560">
    <property type="entry name" value="Alpha-L RNA-binding motif"/>
    <property type="match status" value="1"/>
</dbReference>
<evidence type="ECO:0000256" key="2">
    <source>
        <dbReference type="ARBA" id="ARBA00023235"/>
    </source>
</evidence>
<name>A0ABY6F573_9GAMM</name>
<evidence type="ECO:0000256" key="4">
    <source>
        <dbReference type="SAM" id="MobiDB-lite"/>
    </source>
</evidence>
<dbReference type="InterPro" id="IPR050343">
    <property type="entry name" value="RsuA_PseudoU_synthase"/>
</dbReference>